<dbReference type="Gene3D" id="3.30.420.10">
    <property type="entry name" value="Ribonuclease H-like superfamily/Ribonuclease H"/>
    <property type="match status" value="1"/>
</dbReference>
<dbReference type="GO" id="GO:0004523">
    <property type="term" value="F:RNA-DNA hybrid ribonuclease activity"/>
    <property type="evidence" value="ECO:0007669"/>
    <property type="project" value="InterPro"/>
</dbReference>
<dbReference type="OrthoDB" id="3265515at2759"/>
<dbReference type="PROSITE" id="PS50879">
    <property type="entry name" value="RNASE_H_1"/>
    <property type="match status" value="1"/>
</dbReference>
<dbReference type="EMBL" id="SOZI01000312">
    <property type="protein sequence ID" value="TNY16916.1"/>
    <property type="molecule type" value="Genomic_DNA"/>
</dbReference>
<comment type="caution">
    <text evidence="3">The sequence shown here is derived from an EMBL/GenBank/DDBJ whole genome shotgun (WGS) entry which is preliminary data.</text>
</comment>
<dbReference type="InterPro" id="IPR012337">
    <property type="entry name" value="RNaseH-like_sf"/>
</dbReference>
<evidence type="ECO:0000313" key="3">
    <source>
        <dbReference type="EMBL" id="TNY16916.1"/>
    </source>
</evidence>
<evidence type="ECO:0000256" key="1">
    <source>
        <dbReference type="SAM" id="MobiDB-lite"/>
    </source>
</evidence>
<dbReference type="SUPFAM" id="SSF53098">
    <property type="entry name" value="Ribonuclease H-like"/>
    <property type="match status" value="1"/>
</dbReference>
<feature type="region of interest" description="Disordered" evidence="1">
    <location>
        <begin position="43"/>
        <end position="128"/>
    </location>
</feature>
<dbReference type="InterPro" id="IPR036397">
    <property type="entry name" value="RNaseH_sf"/>
</dbReference>
<protein>
    <recommendedName>
        <fullName evidence="2">RNase H type-1 domain-containing protein</fullName>
    </recommendedName>
</protein>
<feature type="compositionally biased region" description="Acidic residues" evidence="1">
    <location>
        <begin position="89"/>
        <end position="103"/>
    </location>
</feature>
<dbReference type="GO" id="GO:0003676">
    <property type="term" value="F:nucleic acid binding"/>
    <property type="evidence" value="ECO:0007669"/>
    <property type="project" value="InterPro"/>
</dbReference>
<keyword evidence="4" id="KW-1185">Reference proteome</keyword>
<gene>
    <name evidence="3" type="ORF">DMC30DRAFT_420327</name>
</gene>
<proteinExistence type="predicted"/>
<evidence type="ECO:0000313" key="4">
    <source>
        <dbReference type="Proteomes" id="UP000311382"/>
    </source>
</evidence>
<name>A0A5C5FL68_9BASI</name>
<dbReference type="InterPro" id="IPR002156">
    <property type="entry name" value="RNaseH_domain"/>
</dbReference>
<accession>A0A5C5FL68</accession>
<reference evidence="3 4" key="1">
    <citation type="submission" date="2019-03" db="EMBL/GenBank/DDBJ databases">
        <title>Rhodosporidium diobovatum UCD-FST 08-225 genome sequencing, assembly, and annotation.</title>
        <authorList>
            <person name="Fakankun I.U."/>
            <person name="Fristensky B."/>
            <person name="Levin D.B."/>
        </authorList>
    </citation>
    <scope>NUCLEOTIDE SEQUENCE [LARGE SCALE GENOMIC DNA]</scope>
    <source>
        <strain evidence="3 4">UCD-FST 08-225</strain>
    </source>
</reference>
<sequence>PNSGQHSRLAIRALVKEMKNTHPLMAIRVSWVPCHADVEGNERADARAKAGAEAEEVAAARPRGGAGGKARRSVVMPREAIEQSMEPPSDNEDREWWGGEEETSLQARANQPPPRPLPRLVLPPDQLEDLRRRPKSVSALKQEFRAVQMSQWEALWRSLSAGAGLHLVVTPMRNWEADLRLSRVV</sequence>
<feature type="non-terminal residue" evidence="3">
    <location>
        <position position="1"/>
    </location>
</feature>
<feature type="domain" description="RNase H type-1" evidence="2">
    <location>
        <begin position="1"/>
        <end position="53"/>
    </location>
</feature>
<dbReference type="AlphaFoldDB" id="A0A5C5FL68"/>
<organism evidence="3 4">
    <name type="scientific">Rhodotorula diobovata</name>
    <dbReference type="NCBI Taxonomy" id="5288"/>
    <lineage>
        <taxon>Eukaryota</taxon>
        <taxon>Fungi</taxon>
        <taxon>Dikarya</taxon>
        <taxon>Basidiomycota</taxon>
        <taxon>Pucciniomycotina</taxon>
        <taxon>Microbotryomycetes</taxon>
        <taxon>Sporidiobolales</taxon>
        <taxon>Sporidiobolaceae</taxon>
        <taxon>Rhodotorula</taxon>
    </lineage>
</organism>
<feature type="compositionally biased region" description="Basic and acidic residues" evidence="1">
    <location>
        <begin position="43"/>
        <end position="52"/>
    </location>
</feature>
<evidence type="ECO:0000259" key="2">
    <source>
        <dbReference type="PROSITE" id="PS50879"/>
    </source>
</evidence>
<dbReference type="STRING" id="5288.A0A5C5FL68"/>
<dbReference type="Proteomes" id="UP000311382">
    <property type="component" value="Unassembled WGS sequence"/>
</dbReference>